<dbReference type="SUPFAM" id="SSF55785">
    <property type="entry name" value="PYP-like sensor domain (PAS domain)"/>
    <property type="match status" value="1"/>
</dbReference>
<dbReference type="EMBL" id="JACIDN010000008">
    <property type="protein sequence ID" value="MBB3904748.1"/>
    <property type="molecule type" value="Genomic_DNA"/>
</dbReference>
<sequence length="180" mass="19492">MIHQADAAATLLSNALSASGFVGTWEHDLVSGNVVLDGGAAEILLGDQDFAGHSITLGQTLSGLHPDDRDWVRPEIDEFARVGGIFSAEYRVRSPAGKTRRLLDLGQSVKQADGLRHGFGVLIDITDRPVHFMRTAAAPLTEPNVLEALAVLENRALGSASFRTRVLLQMLRLEIESQRI</sequence>
<gene>
    <name evidence="2" type="ORF">GCM10007884_35670</name>
    <name evidence="3" type="ORF">GGR33_004271</name>
</gene>
<proteinExistence type="predicted"/>
<organism evidence="3 4">
    <name type="scientific">Methylobacterium brachythecii</name>
    <dbReference type="NCBI Taxonomy" id="1176177"/>
    <lineage>
        <taxon>Bacteria</taxon>
        <taxon>Pseudomonadati</taxon>
        <taxon>Pseudomonadota</taxon>
        <taxon>Alphaproteobacteria</taxon>
        <taxon>Hyphomicrobiales</taxon>
        <taxon>Methylobacteriaceae</taxon>
        <taxon>Methylobacterium</taxon>
    </lineage>
</organism>
<evidence type="ECO:0000313" key="5">
    <source>
        <dbReference type="Proteomes" id="UP001156881"/>
    </source>
</evidence>
<accession>A0A7W6AJV2</accession>
<dbReference type="AlphaFoldDB" id="A0A7W6AJV2"/>
<reference evidence="5" key="2">
    <citation type="journal article" date="2019" name="Int. J. Syst. Evol. Microbiol.">
        <title>The Global Catalogue of Microorganisms (GCM) 10K type strain sequencing project: providing services to taxonomists for standard genome sequencing and annotation.</title>
        <authorList>
            <consortium name="The Broad Institute Genomics Platform"/>
            <consortium name="The Broad Institute Genome Sequencing Center for Infectious Disease"/>
            <person name="Wu L."/>
            <person name="Ma J."/>
        </authorList>
    </citation>
    <scope>NUCLEOTIDE SEQUENCE [LARGE SCALE GENOMIC DNA]</scope>
    <source>
        <strain evidence="5">NBRC 107710</strain>
    </source>
</reference>
<dbReference type="InterPro" id="IPR013655">
    <property type="entry name" value="PAS_fold_3"/>
</dbReference>
<dbReference type="InterPro" id="IPR035965">
    <property type="entry name" value="PAS-like_dom_sf"/>
</dbReference>
<comment type="caution">
    <text evidence="3">The sequence shown here is derived from an EMBL/GenBank/DDBJ whole genome shotgun (WGS) entry which is preliminary data.</text>
</comment>
<evidence type="ECO:0000313" key="4">
    <source>
        <dbReference type="Proteomes" id="UP000517759"/>
    </source>
</evidence>
<dbReference type="Gene3D" id="2.10.70.100">
    <property type="match status" value="1"/>
</dbReference>
<reference evidence="3 4" key="3">
    <citation type="submission" date="2020-08" db="EMBL/GenBank/DDBJ databases">
        <title>Genomic Encyclopedia of Type Strains, Phase IV (KMG-IV): sequencing the most valuable type-strain genomes for metagenomic binning, comparative biology and taxonomic classification.</title>
        <authorList>
            <person name="Goeker M."/>
        </authorList>
    </citation>
    <scope>NUCLEOTIDE SEQUENCE [LARGE SCALE GENOMIC DNA]</scope>
    <source>
        <strain evidence="3 4">DSM 24105</strain>
    </source>
</reference>
<dbReference type="EMBL" id="BSPG01000024">
    <property type="protein sequence ID" value="GLS45576.1"/>
    <property type="molecule type" value="Genomic_DNA"/>
</dbReference>
<reference evidence="2" key="1">
    <citation type="journal article" date="2014" name="Int. J. Syst. Evol. Microbiol.">
        <title>Complete genome of a new Firmicutes species belonging to the dominant human colonic microbiota ('Ruminococcus bicirculans') reveals two chromosomes and a selective capacity to utilize plant glucans.</title>
        <authorList>
            <consortium name="NISC Comparative Sequencing Program"/>
            <person name="Wegmann U."/>
            <person name="Louis P."/>
            <person name="Goesmann A."/>
            <person name="Henrissat B."/>
            <person name="Duncan S.H."/>
            <person name="Flint H.J."/>
        </authorList>
    </citation>
    <scope>NUCLEOTIDE SEQUENCE</scope>
    <source>
        <strain evidence="2">NBRC 107710</strain>
    </source>
</reference>
<evidence type="ECO:0000313" key="3">
    <source>
        <dbReference type="EMBL" id="MBB3904748.1"/>
    </source>
</evidence>
<reference evidence="2" key="4">
    <citation type="submission" date="2023-01" db="EMBL/GenBank/DDBJ databases">
        <title>Draft genome sequence of Methylobacterium brachythecii strain NBRC 107710.</title>
        <authorList>
            <person name="Sun Q."/>
            <person name="Mori K."/>
        </authorList>
    </citation>
    <scope>NUCLEOTIDE SEQUENCE</scope>
    <source>
        <strain evidence="2">NBRC 107710</strain>
    </source>
</reference>
<dbReference type="Gene3D" id="3.30.450.20">
    <property type="entry name" value="PAS domain"/>
    <property type="match status" value="1"/>
</dbReference>
<dbReference type="Proteomes" id="UP001156881">
    <property type="component" value="Unassembled WGS sequence"/>
</dbReference>
<keyword evidence="5" id="KW-1185">Reference proteome</keyword>
<evidence type="ECO:0000259" key="1">
    <source>
        <dbReference type="Pfam" id="PF08447"/>
    </source>
</evidence>
<evidence type="ECO:0000313" key="2">
    <source>
        <dbReference type="EMBL" id="GLS45576.1"/>
    </source>
</evidence>
<dbReference type="Pfam" id="PF08447">
    <property type="entry name" value="PAS_3"/>
    <property type="match status" value="1"/>
</dbReference>
<protein>
    <recommendedName>
        <fullName evidence="1">PAS fold-3 domain-containing protein</fullName>
    </recommendedName>
</protein>
<feature type="domain" description="PAS fold-3" evidence="1">
    <location>
        <begin position="60"/>
        <end position="114"/>
    </location>
</feature>
<name>A0A7W6AJV2_9HYPH</name>
<dbReference type="RefSeq" id="WP_183508846.1">
    <property type="nucleotide sequence ID" value="NZ_BSPG01000024.1"/>
</dbReference>
<dbReference type="Proteomes" id="UP000517759">
    <property type="component" value="Unassembled WGS sequence"/>
</dbReference>